<dbReference type="AlphaFoldDB" id="A0A1H6FNL7"/>
<sequence length="75" mass="8264">MKLAELRSVDVGFHGGQVLTLRLSEEERSALVDAVRAAGEGRSLHTVRSPDAEVVLDLARVAYVRCELEEQRVGF</sequence>
<dbReference type="EMBL" id="FNWJ01000001">
    <property type="protein sequence ID" value="SEH11354.1"/>
    <property type="molecule type" value="Genomic_DNA"/>
</dbReference>
<reference evidence="2" key="1">
    <citation type="submission" date="2016-10" db="EMBL/GenBank/DDBJ databases">
        <authorList>
            <person name="Varghese N."/>
            <person name="Submissions S."/>
        </authorList>
    </citation>
    <scope>NUCLEOTIDE SEQUENCE [LARGE SCALE GENOMIC DNA]</scope>
    <source>
        <strain evidence="2">ATCC 35263</strain>
    </source>
</reference>
<keyword evidence="2" id="KW-1185">Reference proteome</keyword>
<proteinExistence type="predicted"/>
<evidence type="ECO:0000313" key="2">
    <source>
        <dbReference type="Proteomes" id="UP000222056"/>
    </source>
</evidence>
<evidence type="ECO:0000313" key="1">
    <source>
        <dbReference type="EMBL" id="SEH11354.1"/>
    </source>
</evidence>
<organism evidence="1 2">
    <name type="scientific">Thermoleophilum album</name>
    <dbReference type="NCBI Taxonomy" id="29539"/>
    <lineage>
        <taxon>Bacteria</taxon>
        <taxon>Bacillati</taxon>
        <taxon>Actinomycetota</taxon>
        <taxon>Thermoleophilia</taxon>
        <taxon>Thermoleophilales</taxon>
        <taxon>Thermoleophilaceae</taxon>
        <taxon>Thermoleophilum</taxon>
    </lineage>
</organism>
<dbReference type="Proteomes" id="UP000222056">
    <property type="component" value="Unassembled WGS sequence"/>
</dbReference>
<evidence type="ECO:0008006" key="3">
    <source>
        <dbReference type="Google" id="ProtNLM"/>
    </source>
</evidence>
<dbReference type="STRING" id="29539.SAMN02745716_0741"/>
<name>A0A1H6FNL7_THEAL</name>
<gene>
    <name evidence="1" type="ORF">SAMN02745716_0741</name>
</gene>
<protein>
    <recommendedName>
        <fullName evidence="3">DUF3107 domain-containing protein</fullName>
    </recommendedName>
</protein>
<accession>A0A1H6FNL7</accession>